<evidence type="ECO:0000313" key="1">
    <source>
        <dbReference type="EMBL" id="KAH6934567.1"/>
    </source>
</evidence>
<protein>
    <submittedName>
        <fullName evidence="1">Uncharacterized protein</fullName>
    </submittedName>
</protein>
<keyword evidence="2" id="KW-1185">Reference proteome</keyword>
<accession>A0ACB7SN59</accession>
<gene>
    <name evidence="1" type="ORF">HPB50_025432</name>
</gene>
<organism evidence="1 2">
    <name type="scientific">Hyalomma asiaticum</name>
    <name type="common">Tick</name>
    <dbReference type="NCBI Taxonomy" id="266040"/>
    <lineage>
        <taxon>Eukaryota</taxon>
        <taxon>Metazoa</taxon>
        <taxon>Ecdysozoa</taxon>
        <taxon>Arthropoda</taxon>
        <taxon>Chelicerata</taxon>
        <taxon>Arachnida</taxon>
        <taxon>Acari</taxon>
        <taxon>Parasitiformes</taxon>
        <taxon>Ixodida</taxon>
        <taxon>Ixodoidea</taxon>
        <taxon>Ixodidae</taxon>
        <taxon>Hyalomminae</taxon>
        <taxon>Hyalomma</taxon>
    </lineage>
</organism>
<proteinExistence type="predicted"/>
<evidence type="ECO:0000313" key="2">
    <source>
        <dbReference type="Proteomes" id="UP000821845"/>
    </source>
</evidence>
<sequence length="178" mass="19470">MMPSRRGPMIDDQLILPARPPAAKRCPVCKAFGSERMQPRGVVSGFRDEQEQWDGGARSGEQPGVQSRPPTDASGAMLITPAGRPAGLAKPRSESSKDQGAEAPRFAIGEYVSSCRFVFDQARCDRLAEGVRQRVRRRHQPEHATQEVTLLSRGRSAIAEAITWDRALLLTEHPAISG</sequence>
<name>A0ACB7SN59_HYAAI</name>
<reference evidence="1" key="1">
    <citation type="submission" date="2020-05" db="EMBL/GenBank/DDBJ databases">
        <title>Large-scale comparative analyses of tick genomes elucidate their genetic diversity and vector capacities.</title>
        <authorList>
            <person name="Jia N."/>
            <person name="Wang J."/>
            <person name="Shi W."/>
            <person name="Du L."/>
            <person name="Sun Y."/>
            <person name="Zhan W."/>
            <person name="Jiang J."/>
            <person name="Wang Q."/>
            <person name="Zhang B."/>
            <person name="Ji P."/>
            <person name="Sakyi L.B."/>
            <person name="Cui X."/>
            <person name="Yuan T."/>
            <person name="Jiang B."/>
            <person name="Yang W."/>
            <person name="Lam T.T.-Y."/>
            <person name="Chang Q."/>
            <person name="Ding S."/>
            <person name="Wang X."/>
            <person name="Zhu J."/>
            <person name="Ruan X."/>
            <person name="Zhao L."/>
            <person name="Wei J."/>
            <person name="Que T."/>
            <person name="Du C."/>
            <person name="Cheng J."/>
            <person name="Dai P."/>
            <person name="Han X."/>
            <person name="Huang E."/>
            <person name="Gao Y."/>
            <person name="Liu J."/>
            <person name="Shao H."/>
            <person name="Ye R."/>
            <person name="Li L."/>
            <person name="Wei W."/>
            <person name="Wang X."/>
            <person name="Wang C."/>
            <person name="Yang T."/>
            <person name="Huo Q."/>
            <person name="Li W."/>
            <person name="Guo W."/>
            <person name="Chen H."/>
            <person name="Zhou L."/>
            <person name="Ni X."/>
            <person name="Tian J."/>
            <person name="Zhou Y."/>
            <person name="Sheng Y."/>
            <person name="Liu T."/>
            <person name="Pan Y."/>
            <person name="Xia L."/>
            <person name="Li J."/>
            <person name="Zhao F."/>
            <person name="Cao W."/>
        </authorList>
    </citation>
    <scope>NUCLEOTIDE SEQUENCE</scope>
    <source>
        <strain evidence="1">Hyas-2018</strain>
    </source>
</reference>
<comment type="caution">
    <text evidence="1">The sequence shown here is derived from an EMBL/GenBank/DDBJ whole genome shotgun (WGS) entry which is preliminary data.</text>
</comment>
<dbReference type="EMBL" id="CM023484">
    <property type="protein sequence ID" value="KAH6934567.1"/>
    <property type="molecule type" value="Genomic_DNA"/>
</dbReference>
<dbReference type="Proteomes" id="UP000821845">
    <property type="component" value="Chromosome 4"/>
</dbReference>